<feature type="binding site" evidence="9">
    <location>
        <begin position="269"/>
        <end position="271"/>
    </location>
    <ligand>
        <name>NAD(+)</name>
        <dbReference type="ChEBI" id="CHEBI:57540"/>
    </ligand>
</feature>
<feature type="binding site" evidence="9">
    <location>
        <begin position="47"/>
        <end position="52"/>
    </location>
    <ligand>
        <name>NAD(+)</name>
        <dbReference type="ChEBI" id="CHEBI:57540"/>
    </ligand>
</feature>
<accession>A0A9D2LSV1</accession>
<dbReference type="EMBL" id="DWYZ01000146">
    <property type="protein sequence ID" value="HJB28655.1"/>
    <property type="molecule type" value="Genomic_DNA"/>
</dbReference>
<evidence type="ECO:0000256" key="6">
    <source>
        <dbReference type="ARBA" id="ARBA00023098"/>
    </source>
</evidence>
<dbReference type="InterPro" id="IPR050048">
    <property type="entry name" value="FabV-like_NADH_b"/>
</dbReference>
<dbReference type="NCBIfam" id="NF043048">
    <property type="entry name" value="EnoyACPredFabV"/>
    <property type="match status" value="1"/>
</dbReference>
<evidence type="ECO:0000313" key="13">
    <source>
        <dbReference type="EMBL" id="HJB28655.1"/>
    </source>
</evidence>
<comment type="caution">
    <text evidence="13">The sequence shown here is derived from an EMBL/GenBank/DDBJ whole genome shotgun (WGS) entry which is preliminary data.</text>
</comment>
<dbReference type="PANTHER" id="PTHR37480">
    <property type="entry name" value="ENOYL-[ACYL-CARRIER-PROTEIN] REDUCTASE [NADH]"/>
    <property type="match status" value="1"/>
</dbReference>
<dbReference type="Pfam" id="PF12242">
    <property type="entry name" value="Eno-Rase_NADH_b"/>
    <property type="match status" value="1"/>
</dbReference>
<keyword evidence="2 9" id="KW-0444">Lipid biosynthesis</keyword>
<feature type="binding site" evidence="9">
    <location>
        <begin position="110"/>
        <end position="111"/>
    </location>
    <ligand>
        <name>NAD(+)</name>
        <dbReference type="ChEBI" id="CHEBI:57540"/>
    </ligand>
</feature>
<evidence type="ECO:0000256" key="8">
    <source>
        <dbReference type="ARBA" id="ARBA00048302"/>
    </source>
</evidence>
<evidence type="ECO:0000256" key="7">
    <source>
        <dbReference type="ARBA" id="ARBA00023160"/>
    </source>
</evidence>
<evidence type="ECO:0000256" key="1">
    <source>
        <dbReference type="ARBA" id="ARBA00011245"/>
    </source>
</evidence>
<dbReference type="NCBIfam" id="NF010177">
    <property type="entry name" value="PRK13656.1"/>
    <property type="match status" value="1"/>
</dbReference>
<comment type="subunit">
    <text evidence="1 9">Monomer.</text>
</comment>
<keyword evidence="3 9" id="KW-0276">Fatty acid metabolism</keyword>
<dbReference type="InterPro" id="IPR024910">
    <property type="entry name" value="Enoyl-CoA_Rdtase_cat_dom"/>
</dbReference>
<dbReference type="GO" id="GO:0050343">
    <property type="term" value="F:trans-2-enoyl-CoA reductase (NADH) activity"/>
    <property type="evidence" value="ECO:0007669"/>
    <property type="project" value="UniProtKB-UniRule"/>
</dbReference>
<feature type="binding site" evidence="9">
    <location>
        <begin position="73"/>
        <end position="74"/>
    </location>
    <ligand>
        <name>NAD(+)</name>
        <dbReference type="ChEBI" id="CHEBI:57540"/>
    </ligand>
</feature>
<keyword evidence="6 9" id="KW-0443">Lipid metabolism</keyword>
<evidence type="ECO:0000259" key="12">
    <source>
        <dbReference type="Pfam" id="PF12242"/>
    </source>
</evidence>
<feature type="binding site" evidence="9">
    <location>
        <position position="223"/>
    </location>
    <ligand>
        <name>substrate</name>
    </ligand>
</feature>
<evidence type="ECO:0000256" key="3">
    <source>
        <dbReference type="ARBA" id="ARBA00022832"/>
    </source>
</evidence>
<sequence>MVIKPKIREFICTTAHPVGCAVSVDKQISHSASKGSVDGAKRVLVIGCSTGYGLASRISALENLKAATLGVMFERPATGKRTATPGWYNTAEFEKAAEKKGIYAKTLNGDAFSKEMKEKVIETIRKDLGTVDLVIYSLAAPRRTDAQGVTWTSCLKTTGEPYTEKSLDLRDNTIVEKTIEPATEEEIQGTIKVMGGEDWAEWIRDLREAGVLADQALTVAYSYIGPEITYPIYYHGTIGAAKQHLHKTAEEITKSNPGVRALISVNKGLVTQASAAIPVVPLYFSILYKVMKEKGIHEGCIQQMVRLFTEKLYTDNGPLTDENGFIRMDDLEMREDVQEEIRKSWKAVNTDNIREYCDIDGYWEDFYHMFGFGHDSVDYDADVEAQVAIPSINE</sequence>
<dbReference type="GO" id="GO:0006633">
    <property type="term" value="P:fatty acid biosynthetic process"/>
    <property type="evidence" value="ECO:0007669"/>
    <property type="project" value="UniProtKB-UniRule"/>
</dbReference>
<name>A0A9D2LSV1_9FIRM</name>
<feature type="binding site" evidence="9">
    <location>
        <position position="242"/>
    </location>
    <ligand>
        <name>NAD(+)</name>
        <dbReference type="ChEBI" id="CHEBI:57540"/>
    </ligand>
</feature>
<evidence type="ECO:0000313" key="14">
    <source>
        <dbReference type="Proteomes" id="UP000823842"/>
    </source>
</evidence>
<protein>
    <recommendedName>
        <fullName evidence="9">Trans-2-enoyl-CoA reductase [NADH]</fullName>
        <shortName evidence="9">TER</shortName>
        <ecNumber evidence="9">1.3.1.44</ecNumber>
    </recommendedName>
</protein>
<evidence type="ECO:0000259" key="10">
    <source>
        <dbReference type="Pfam" id="PF07055"/>
    </source>
</evidence>
<keyword evidence="7 9" id="KW-0275">Fatty acid biosynthesis</keyword>
<dbReference type="Proteomes" id="UP000823842">
    <property type="component" value="Unassembled WGS sequence"/>
</dbReference>
<evidence type="ECO:0000256" key="9">
    <source>
        <dbReference type="HAMAP-Rule" id="MF_01838"/>
    </source>
</evidence>
<feature type="domain" description="Enoyl reductase FAD binding" evidence="10">
    <location>
        <begin position="320"/>
        <end position="383"/>
    </location>
</feature>
<reference evidence="13" key="2">
    <citation type="submission" date="2021-04" db="EMBL/GenBank/DDBJ databases">
        <authorList>
            <person name="Gilroy R."/>
        </authorList>
    </citation>
    <scope>NUCLEOTIDE SEQUENCE</scope>
    <source>
        <strain evidence="13">ChiSjej1B19-5720</strain>
    </source>
</reference>
<reference evidence="13" key="1">
    <citation type="journal article" date="2021" name="PeerJ">
        <title>Extensive microbial diversity within the chicken gut microbiome revealed by metagenomics and culture.</title>
        <authorList>
            <person name="Gilroy R."/>
            <person name="Ravi A."/>
            <person name="Getino M."/>
            <person name="Pursley I."/>
            <person name="Horton D.L."/>
            <person name="Alikhan N.F."/>
            <person name="Baker D."/>
            <person name="Gharbi K."/>
            <person name="Hall N."/>
            <person name="Watson M."/>
            <person name="Adriaenssens E.M."/>
            <person name="Foster-Nyarko E."/>
            <person name="Jarju S."/>
            <person name="Secka A."/>
            <person name="Antonio M."/>
            <person name="Oren A."/>
            <person name="Chaudhuri R.R."/>
            <person name="La Ragione R."/>
            <person name="Hildebrand F."/>
            <person name="Pallen M.J."/>
        </authorList>
    </citation>
    <scope>NUCLEOTIDE SEQUENCE</scope>
    <source>
        <strain evidence="13">ChiSjej1B19-5720</strain>
    </source>
</reference>
<comment type="pathway">
    <text evidence="9">Lipid metabolism; fatty acid biosynthesis.</text>
</comment>
<dbReference type="Gene3D" id="3.40.50.720">
    <property type="entry name" value="NAD(P)-binding Rossmann-like Domain"/>
    <property type="match status" value="1"/>
</dbReference>
<feature type="domain" description="Trans-2-enoyl-CoA reductase catalytic" evidence="11">
    <location>
        <begin position="81"/>
        <end position="313"/>
    </location>
</feature>
<dbReference type="EC" id="1.3.1.44" evidence="9"/>
<evidence type="ECO:0000259" key="11">
    <source>
        <dbReference type="Pfam" id="PF12241"/>
    </source>
</evidence>
<dbReference type="Pfam" id="PF12241">
    <property type="entry name" value="Enoyl_reductase"/>
    <property type="match status" value="1"/>
</dbReference>
<dbReference type="AlphaFoldDB" id="A0A9D2LSV1"/>
<comment type="similarity">
    <text evidence="9">Belongs to the TER reductase family.</text>
</comment>
<dbReference type="HAMAP" id="MF_01838">
    <property type="entry name" value="FabV_reductase"/>
    <property type="match status" value="1"/>
</dbReference>
<evidence type="ECO:0000256" key="4">
    <source>
        <dbReference type="ARBA" id="ARBA00023002"/>
    </source>
</evidence>
<gene>
    <name evidence="9" type="primary">fabV</name>
    <name evidence="13" type="ORF">IAA06_07655</name>
</gene>
<dbReference type="GO" id="GO:0004318">
    <property type="term" value="F:enoyl-[acyl-carrier-protein] reductase (NADH) activity"/>
    <property type="evidence" value="ECO:0007669"/>
    <property type="project" value="TreeGrafter"/>
</dbReference>
<feature type="active site" description="Proton donor" evidence="9">
    <location>
        <position position="233"/>
    </location>
</feature>
<keyword evidence="4 9" id="KW-0560">Oxidoreductase</keyword>
<dbReference type="InterPro" id="IPR024906">
    <property type="entry name" value="Eno_Rdtase_FAD-bd_dom"/>
</dbReference>
<organism evidence="13 14">
    <name type="scientific">Candidatus Blautia faecavium</name>
    <dbReference type="NCBI Taxonomy" id="2838487"/>
    <lineage>
        <taxon>Bacteria</taxon>
        <taxon>Bacillati</taxon>
        <taxon>Bacillota</taxon>
        <taxon>Clostridia</taxon>
        <taxon>Lachnospirales</taxon>
        <taxon>Lachnospiraceae</taxon>
        <taxon>Blautia</taxon>
    </lineage>
</organism>
<evidence type="ECO:0000256" key="2">
    <source>
        <dbReference type="ARBA" id="ARBA00022516"/>
    </source>
</evidence>
<feature type="domain" description="Trans-2-enoyl-CoA reductase-like NAD(P)H binding" evidence="12">
    <location>
        <begin position="2"/>
        <end position="78"/>
    </location>
</feature>
<dbReference type="PANTHER" id="PTHR37480:SF1">
    <property type="entry name" value="ENOYL-[ACYL-CARRIER-PROTEIN] REDUCTASE [NADH]"/>
    <property type="match status" value="1"/>
</dbReference>
<comment type="catalytic activity">
    <reaction evidence="8 9">
        <text>a 2,3-saturated acyl-CoA + NAD(+) = a (2E)-enoyl-CoA + NADH + H(+)</text>
        <dbReference type="Rhea" id="RHEA:18177"/>
        <dbReference type="ChEBI" id="CHEBI:15378"/>
        <dbReference type="ChEBI" id="CHEBI:57540"/>
        <dbReference type="ChEBI" id="CHEBI:57945"/>
        <dbReference type="ChEBI" id="CHEBI:58856"/>
        <dbReference type="ChEBI" id="CHEBI:65111"/>
        <dbReference type="EC" id="1.3.1.44"/>
    </reaction>
</comment>
<dbReference type="InterPro" id="IPR010758">
    <property type="entry name" value="Trans-2-enoyl-CoA_reductase"/>
</dbReference>
<dbReference type="GO" id="GO:0051287">
    <property type="term" value="F:NAD binding"/>
    <property type="evidence" value="ECO:0007669"/>
    <property type="project" value="UniProtKB-UniRule"/>
</dbReference>
<comment type="function">
    <text evidence="9">Involved in the fatty acid synthesis (FAS II). Catalyzes the reduction of a carbon-carbon double bond in an enoyl moiety that is covalently linked to a coenzyme A (CoA).</text>
</comment>
<dbReference type="Pfam" id="PF07055">
    <property type="entry name" value="Eno-Rase_FAD_bd"/>
    <property type="match status" value="1"/>
</dbReference>
<keyword evidence="5 9" id="KW-0520">NAD</keyword>
<feature type="site" description="Plays an important role in discriminating NADH against NADPH" evidence="9">
    <location>
        <position position="74"/>
    </location>
</feature>
<feature type="binding site" evidence="9">
    <location>
        <begin position="138"/>
        <end position="139"/>
    </location>
    <ligand>
        <name>NAD(+)</name>
        <dbReference type="ChEBI" id="CHEBI:57540"/>
    </ligand>
</feature>
<proteinExistence type="inferred from homology"/>
<evidence type="ECO:0000256" key="5">
    <source>
        <dbReference type="ARBA" id="ARBA00023027"/>
    </source>
</evidence>